<comment type="caution">
    <text evidence="2">The sequence shown here is derived from an EMBL/GenBank/DDBJ whole genome shotgun (WGS) entry which is preliminary data.</text>
</comment>
<feature type="transmembrane region" description="Helical" evidence="1">
    <location>
        <begin position="298"/>
        <end position="316"/>
    </location>
</feature>
<protein>
    <submittedName>
        <fullName evidence="2">Uncharacterized protein</fullName>
    </submittedName>
</protein>
<dbReference type="EMBL" id="JALLPB020000127">
    <property type="protein sequence ID" value="KAL3816898.1"/>
    <property type="molecule type" value="Genomic_DNA"/>
</dbReference>
<dbReference type="Proteomes" id="UP001530377">
    <property type="component" value="Unassembled WGS sequence"/>
</dbReference>
<name>A0ABD3RXJ6_9STRA</name>
<accession>A0ABD3RXJ6</accession>
<feature type="transmembrane region" description="Helical" evidence="1">
    <location>
        <begin position="264"/>
        <end position="286"/>
    </location>
</feature>
<gene>
    <name evidence="2" type="ORF">ACHAXA_006974</name>
</gene>
<dbReference type="AlphaFoldDB" id="A0ABD3RXJ6"/>
<keyword evidence="1" id="KW-0812">Transmembrane</keyword>
<keyword evidence="1" id="KW-0472">Membrane</keyword>
<organism evidence="2 3">
    <name type="scientific">Cyclostephanos tholiformis</name>
    <dbReference type="NCBI Taxonomy" id="382380"/>
    <lineage>
        <taxon>Eukaryota</taxon>
        <taxon>Sar</taxon>
        <taxon>Stramenopiles</taxon>
        <taxon>Ochrophyta</taxon>
        <taxon>Bacillariophyta</taxon>
        <taxon>Coscinodiscophyceae</taxon>
        <taxon>Thalassiosirophycidae</taxon>
        <taxon>Stephanodiscales</taxon>
        <taxon>Stephanodiscaceae</taxon>
        <taxon>Cyclostephanos</taxon>
    </lineage>
</organism>
<keyword evidence="3" id="KW-1185">Reference proteome</keyword>
<sequence length="467" mass="51864">MWDLKCIAAALCFLVSNILYLVRGYLTMHANARTQEVMADKNGVSGPSTAEDFNYEYWKQLDPTYLQYKWMERESQRPLMIGASLLGALAWFWMIGPIVQSAWVLSRGFERALGPHVLLVAIAICGGIIELLARLLVAGMTNASLWLAQDFNMNDWDDGDVMGTGWRVLEMIHIVTAGMLLWIDAFESLALFGIVSIMFYSVETEPNFSSRRRGNINASSSASPIVVVDDEDGSTPSPAGATIDAATGVTTSKVPIEPTFSSCFVTYGLFVGLLALLDFVCDILRFVDWALFGRMERVMTIALGCIFLPLWLLCLARELPRATERYECEGRRVGMLVNSIADDERTAFVRNDRETHALRVGVVGNRVQMLLDLLLSETAEFTPLPLHDCDLDLAPAKVAPQYAPQAHDGGPHRLVEGISTDVVDALLEEVGRLLFLRAARRAHEREVMSSGIDLEHLRSPLVVHPHY</sequence>
<feature type="transmembrane region" description="Helical" evidence="1">
    <location>
        <begin position="117"/>
        <end position="137"/>
    </location>
</feature>
<evidence type="ECO:0000256" key="1">
    <source>
        <dbReference type="SAM" id="Phobius"/>
    </source>
</evidence>
<keyword evidence="1" id="KW-1133">Transmembrane helix</keyword>
<reference evidence="2 3" key="1">
    <citation type="submission" date="2024-10" db="EMBL/GenBank/DDBJ databases">
        <title>Updated reference genomes for cyclostephanoid diatoms.</title>
        <authorList>
            <person name="Roberts W.R."/>
            <person name="Alverson A.J."/>
        </authorList>
    </citation>
    <scope>NUCLEOTIDE SEQUENCE [LARGE SCALE GENOMIC DNA]</scope>
    <source>
        <strain evidence="2 3">AJA228-03</strain>
    </source>
</reference>
<evidence type="ECO:0000313" key="2">
    <source>
        <dbReference type="EMBL" id="KAL3816898.1"/>
    </source>
</evidence>
<evidence type="ECO:0000313" key="3">
    <source>
        <dbReference type="Proteomes" id="UP001530377"/>
    </source>
</evidence>
<proteinExistence type="predicted"/>
<feature type="transmembrane region" description="Helical" evidence="1">
    <location>
        <begin position="79"/>
        <end position="105"/>
    </location>
</feature>
<feature type="transmembrane region" description="Helical" evidence="1">
    <location>
        <begin position="179"/>
        <end position="202"/>
    </location>
</feature>